<evidence type="ECO:0000313" key="1">
    <source>
        <dbReference type="EMBL" id="DAE13332.1"/>
    </source>
</evidence>
<dbReference type="EMBL" id="BK015564">
    <property type="protein sequence ID" value="DAE13332.1"/>
    <property type="molecule type" value="Genomic_DNA"/>
</dbReference>
<sequence>MILTKELDIKWAPSSKKYYEEKGYKFTKLGNTFTVKVEDLSRSSHHKVKI</sequence>
<organism evidence="1">
    <name type="scientific">Siphoviridae sp. ctLqe90</name>
    <dbReference type="NCBI Taxonomy" id="2825456"/>
    <lineage>
        <taxon>Viruses</taxon>
        <taxon>Duplodnaviria</taxon>
        <taxon>Heunggongvirae</taxon>
        <taxon>Uroviricota</taxon>
        <taxon>Caudoviricetes</taxon>
    </lineage>
</organism>
<name>A0A8S5Q457_9CAUD</name>
<proteinExistence type="predicted"/>
<reference evidence="1" key="1">
    <citation type="journal article" date="2021" name="Proc. Natl. Acad. Sci. U.S.A.">
        <title>A Catalog of Tens of Thousands of Viruses from Human Metagenomes Reveals Hidden Associations with Chronic Diseases.</title>
        <authorList>
            <person name="Tisza M.J."/>
            <person name="Buck C.B."/>
        </authorList>
    </citation>
    <scope>NUCLEOTIDE SEQUENCE</scope>
    <source>
        <strain evidence="1">CtLqe90</strain>
    </source>
</reference>
<protein>
    <submittedName>
        <fullName evidence="1">Uncharacterized protein</fullName>
    </submittedName>
</protein>
<accession>A0A8S5Q457</accession>